<proteinExistence type="predicted"/>
<dbReference type="OrthoDB" id="1303406at2759"/>
<reference evidence="1 2" key="1">
    <citation type="submission" date="2020-09" db="EMBL/GenBank/DDBJ databases">
        <title>De no assembly of potato wild relative species, Solanum commersonii.</title>
        <authorList>
            <person name="Cho K."/>
        </authorList>
    </citation>
    <scope>NUCLEOTIDE SEQUENCE [LARGE SCALE GENOMIC DNA]</scope>
    <source>
        <strain evidence="1">LZ3.2</strain>
        <tissue evidence="1">Leaf</tissue>
    </source>
</reference>
<evidence type="ECO:0000313" key="2">
    <source>
        <dbReference type="Proteomes" id="UP000824120"/>
    </source>
</evidence>
<organism evidence="1 2">
    <name type="scientific">Solanum commersonii</name>
    <name type="common">Commerson's wild potato</name>
    <name type="synonym">Commerson's nightshade</name>
    <dbReference type="NCBI Taxonomy" id="4109"/>
    <lineage>
        <taxon>Eukaryota</taxon>
        <taxon>Viridiplantae</taxon>
        <taxon>Streptophyta</taxon>
        <taxon>Embryophyta</taxon>
        <taxon>Tracheophyta</taxon>
        <taxon>Spermatophyta</taxon>
        <taxon>Magnoliopsida</taxon>
        <taxon>eudicotyledons</taxon>
        <taxon>Gunneridae</taxon>
        <taxon>Pentapetalae</taxon>
        <taxon>asterids</taxon>
        <taxon>lamiids</taxon>
        <taxon>Solanales</taxon>
        <taxon>Solanaceae</taxon>
        <taxon>Solanoideae</taxon>
        <taxon>Solaneae</taxon>
        <taxon>Solanum</taxon>
    </lineage>
</organism>
<dbReference type="Proteomes" id="UP000824120">
    <property type="component" value="Chromosome 9"/>
</dbReference>
<protein>
    <submittedName>
        <fullName evidence="1">Uncharacterized protein</fullName>
    </submittedName>
</protein>
<name>A0A9J5XFN8_SOLCO</name>
<accession>A0A9J5XFN8</accession>
<evidence type="ECO:0000313" key="1">
    <source>
        <dbReference type="EMBL" id="KAG5586466.1"/>
    </source>
</evidence>
<keyword evidence="2" id="KW-1185">Reference proteome</keyword>
<sequence>MYEMGRSSCTLNNEGKSVTAFLKKNIFSDLSGLVKEADDALWAYRLCIQDPIGMSRTNLYMGSLVIYRLRLFRGKLKSKWTGPFCSQKCSRMERLSLRKGWNKVHGERAKD</sequence>
<comment type="caution">
    <text evidence="1">The sequence shown here is derived from an EMBL/GenBank/DDBJ whole genome shotgun (WGS) entry which is preliminary data.</text>
</comment>
<gene>
    <name evidence="1" type="ORF">H5410_046900</name>
</gene>
<dbReference type="EMBL" id="JACXVP010000009">
    <property type="protein sequence ID" value="KAG5586466.1"/>
    <property type="molecule type" value="Genomic_DNA"/>
</dbReference>
<dbReference type="AlphaFoldDB" id="A0A9J5XFN8"/>